<proteinExistence type="predicted"/>
<gene>
    <name evidence="1" type="ORF">Colly1_163</name>
</gene>
<evidence type="ECO:0000313" key="2">
    <source>
        <dbReference type="Proteomes" id="UP000693899"/>
    </source>
</evidence>
<protein>
    <submittedName>
        <fullName evidence="1">Uncharacterized protein</fullName>
    </submittedName>
</protein>
<reference evidence="1" key="1">
    <citation type="submission" date="2020-07" db="EMBL/GenBank/DDBJ databases">
        <title>Highly diverse flavobacterial phages as mortality factor during North Sea spring blooms.</title>
        <authorList>
            <person name="Bartlau N."/>
            <person name="Wichels A."/>
            <person name="Krohne G."/>
            <person name="Adriaenssens E.M."/>
            <person name="Heins A."/>
            <person name="Fuchs B.M."/>
            <person name="Amann R."/>
            <person name="Moraru C."/>
        </authorList>
    </citation>
    <scope>NUCLEOTIDE SEQUENCE</scope>
</reference>
<keyword evidence="2" id="KW-1185">Reference proteome</keyword>
<evidence type="ECO:0000313" key="1">
    <source>
        <dbReference type="EMBL" id="QQO97266.1"/>
    </source>
</evidence>
<dbReference type="Proteomes" id="UP000693899">
    <property type="component" value="Segment"/>
</dbReference>
<name>A0A8E4UXX7_9CAUD</name>
<accession>A0A8E4UXX7</accession>
<sequence>MANEYYQMMINNAKEHLESAPSHPVNGVYPNAFQISEVLAITTGKLKEEIVIDLIN</sequence>
<dbReference type="EMBL" id="MT732450">
    <property type="protein sequence ID" value="QQO97266.1"/>
    <property type="molecule type" value="Genomic_DNA"/>
</dbReference>
<organism evidence="1 2">
    <name type="scientific">Maribacter phage Colly_1</name>
    <dbReference type="NCBI Taxonomy" id="2745691"/>
    <lineage>
        <taxon>Viruses</taxon>
        <taxon>Duplodnaviria</taxon>
        <taxon>Heunggongvirae</taxon>
        <taxon>Uroviricota</taxon>
        <taxon>Caudoviricetes</taxon>
        <taxon>Molycolviridae</taxon>
        <taxon>Mollyvirus</taxon>
        <taxon>Mollyvirus colly</taxon>
    </lineage>
</organism>